<dbReference type="EMBL" id="JAKGAQ010000002">
    <property type="protein sequence ID" value="MCF2871408.1"/>
    <property type="molecule type" value="Genomic_DNA"/>
</dbReference>
<keyword evidence="3" id="KW-1185">Reference proteome</keyword>
<reference evidence="2 3" key="1">
    <citation type="submission" date="2022-01" db="EMBL/GenBank/DDBJ databases">
        <title>Octadecabacter sp. nov., isolated from a marine alga.</title>
        <authorList>
            <person name="Jin M.S."/>
            <person name="Kim H.M."/>
            <person name="Han D.M."/>
            <person name="Jung J.J."/>
            <person name="Jeon C.O."/>
        </authorList>
    </citation>
    <scope>NUCLEOTIDE SEQUENCE [LARGE SCALE GENOMIC DNA]</scope>
    <source>
        <strain evidence="2 3">G9-8</strain>
    </source>
</reference>
<organism evidence="2 3">
    <name type="scientific">Octadecabacter dasysiphoniae</name>
    <dbReference type="NCBI Taxonomy" id="2909341"/>
    <lineage>
        <taxon>Bacteria</taxon>
        <taxon>Pseudomonadati</taxon>
        <taxon>Pseudomonadota</taxon>
        <taxon>Alphaproteobacteria</taxon>
        <taxon>Rhodobacterales</taxon>
        <taxon>Roseobacteraceae</taxon>
        <taxon>Octadecabacter</taxon>
    </lineage>
</organism>
<protein>
    <recommendedName>
        <fullName evidence="4">Lipoprotein</fullName>
    </recommendedName>
</protein>
<dbReference type="Proteomes" id="UP001200557">
    <property type="component" value="Unassembled WGS sequence"/>
</dbReference>
<evidence type="ECO:0000313" key="2">
    <source>
        <dbReference type="EMBL" id="MCF2871408.1"/>
    </source>
</evidence>
<evidence type="ECO:0000256" key="1">
    <source>
        <dbReference type="SAM" id="SignalP"/>
    </source>
</evidence>
<comment type="caution">
    <text evidence="2">The sequence shown here is derived from an EMBL/GenBank/DDBJ whole genome shotgun (WGS) entry which is preliminary data.</text>
</comment>
<sequence length="227" mass="25173">MMKTALTFAVLAAGPLAAQEFSLPQGCEGYLTIQSQSCSVSHYFTCTEDQNGEQRRATLDEEGLTYVGRISSDAEWLESFHLRSGHTERMSTDSTDPMSMSELLANDLDTWDFITESREIGDSQYVGFDRLTGESVEIDGVTLLRTQYALTAFDGDGNEMWKSEGSEYVSPEWRMFIGGTSSYITSDDRFDSDDTPVEFIFPGESGYLSVNPKFGCGVQMSSFEVSP</sequence>
<feature type="chain" id="PRO_5046387562" description="Lipoprotein" evidence="1">
    <location>
        <begin position="19"/>
        <end position="227"/>
    </location>
</feature>
<gene>
    <name evidence="2" type="ORF">L0664_10070</name>
</gene>
<name>A0ABS9CW88_9RHOB</name>
<feature type="signal peptide" evidence="1">
    <location>
        <begin position="1"/>
        <end position="18"/>
    </location>
</feature>
<evidence type="ECO:0000313" key="3">
    <source>
        <dbReference type="Proteomes" id="UP001200557"/>
    </source>
</evidence>
<accession>A0ABS9CW88</accession>
<evidence type="ECO:0008006" key="4">
    <source>
        <dbReference type="Google" id="ProtNLM"/>
    </source>
</evidence>
<proteinExistence type="predicted"/>
<dbReference type="RefSeq" id="WP_235225670.1">
    <property type="nucleotide sequence ID" value="NZ_JAKGAQ010000002.1"/>
</dbReference>
<keyword evidence="1" id="KW-0732">Signal</keyword>